<proteinExistence type="predicted"/>
<feature type="compositionally biased region" description="Low complexity" evidence="1">
    <location>
        <begin position="277"/>
        <end position="295"/>
    </location>
</feature>
<evidence type="ECO:0000313" key="4">
    <source>
        <dbReference type="EMBL" id="MFC6826866.1"/>
    </source>
</evidence>
<feature type="compositionally biased region" description="Low complexity" evidence="1">
    <location>
        <begin position="231"/>
        <end position="242"/>
    </location>
</feature>
<sequence>MAGILPSRPDPPDDDDKEPRVVGIDSEGVEDLLSAISSDTARSILAELHEEPATPSEVADRAGTSIQNAQYHLERLTDTDLIEESGTAYSEKGREMTVYAPADRALVVVAGQEDDASGLQTALSQLLGGLGVVALGSVVVDRLARRGGPAFSIGMTRGGGGSAGGAGGAEGGGGTQTNLSGQSVETNATTGTDAAAATTARSGTTPTPSGDVDEQGSSAHQTMSGDVAETRNASSANRNASRSGDDGFHIAEVTESPSETATEAARTVPETAEATRQPTEAAASTATQTPAETATEAAQTITDAAAGSGDPAAAFGAAVASLSPGELFLLGGVVTVLAVGAYWWMRG</sequence>
<evidence type="ECO:0000313" key="5">
    <source>
        <dbReference type="Proteomes" id="UP001596408"/>
    </source>
</evidence>
<organism evidence="4 5">
    <name type="scientific">Halopelagius fulvigenes</name>
    <dbReference type="NCBI Taxonomy" id="1198324"/>
    <lineage>
        <taxon>Archaea</taxon>
        <taxon>Methanobacteriati</taxon>
        <taxon>Methanobacteriota</taxon>
        <taxon>Stenosarchaea group</taxon>
        <taxon>Halobacteria</taxon>
        <taxon>Halobacteriales</taxon>
        <taxon>Haloferacaceae</taxon>
    </lineage>
</organism>
<evidence type="ECO:0000259" key="3">
    <source>
        <dbReference type="Pfam" id="PF24267"/>
    </source>
</evidence>
<feature type="compositionally biased region" description="Gly residues" evidence="1">
    <location>
        <begin position="156"/>
        <end position="175"/>
    </location>
</feature>
<dbReference type="SUPFAM" id="SSF46785">
    <property type="entry name" value="Winged helix' DNA-binding domain"/>
    <property type="match status" value="1"/>
</dbReference>
<feature type="compositionally biased region" description="Low complexity" evidence="1">
    <location>
        <begin position="186"/>
        <end position="207"/>
    </location>
</feature>
<accession>A0ABD5U4R9</accession>
<dbReference type="Proteomes" id="UP001596408">
    <property type="component" value="Unassembled WGS sequence"/>
</dbReference>
<keyword evidence="5" id="KW-1185">Reference proteome</keyword>
<dbReference type="InterPro" id="IPR011991">
    <property type="entry name" value="ArsR-like_HTH"/>
</dbReference>
<dbReference type="AlphaFoldDB" id="A0ABD5U4R9"/>
<comment type="caution">
    <text evidence="4">The sequence shown here is derived from an EMBL/GenBank/DDBJ whole genome shotgun (WGS) entry which is preliminary data.</text>
</comment>
<dbReference type="InterPro" id="IPR056525">
    <property type="entry name" value="HVO_1552_C"/>
</dbReference>
<dbReference type="RefSeq" id="WP_379699011.1">
    <property type="nucleotide sequence ID" value="NZ_JBHSXH010000015.1"/>
</dbReference>
<feature type="region of interest" description="Disordered" evidence="1">
    <location>
        <begin position="1"/>
        <end position="28"/>
    </location>
</feature>
<keyword evidence="2" id="KW-0472">Membrane</keyword>
<dbReference type="InterPro" id="IPR036388">
    <property type="entry name" value="WH-like_DNA-bd_sf"/>
</dbReference>
<keyword evidence="2" id="KW-0812">Transmembrane</keyword>
<evidence type="ECO:0000256" key="1">
    <source>
        <dbReference type="SAM" id="MobiDB-lite"/>
    </source>
</evidence>
<evidence type="ECO:0000256" key="2">
    <source>
        <dbReference type="SAM" id="Phobius"/>
    </source>
</evidence>
<name>A0ABD5U4R9_9EURY</name>
<dbReference type="CDD" id="cd00090">
    <property type="entry name" value="HTH_ARSR"/>
    <property type="match status" value="1"/>
</dbReference>
<feature type="transmembrane region" description="Helical" evidence="2">
    <location>
        <begin position="327"/>
        <end position="345"/>
    </location>
</feature>
<keyword evidence="2" id="KW-1133">Transmembrane helix</keyword>
<reference evidence="4 5" key="1">
    <citation type="journal article" date="2019" name="Int. J. Syst. Evol. Microbiol.">
        <title>The Global Catalogue of Microorganisms (GCM) 10K type strain sequencing project: providing services to taxonomists for standard genome sequencing and annotation.</title>
        <authorList>
            <consortium name="The Broad Institute Genomics Platform"/>
            <consortium name="The Broad Institute Genome Sequencing Center for Infectious Disease"/>
            <person name="Wu L."/>
            <person name="Ma J."/>
        </authorList>
    </citation>
    <scope>NUCLEOTIDE SEQUENCE [LARGE SCALE GENOMIC DNA]</scope>
    <source>
        <strain evidence="4 5">YIM 94188</strain>
    </source>
</reference>
<dbReference type="EMBL" id="JBHSXH010000015">
    <property type="protein sequence ID" value="MFC6826866.1"/>
    <property type="molecule type" value="Genomic_DNA"/>
</dbReference>
<feature type="compositionally biased region" description="Polar residues" evidence="1">
    <location>
        <begin position="176"/>
        <end position="185"/>
    </location>
</feature>
<feature type="compositionally biased region" description="Polar residues" evidence="1">
    <location>
        <begin position="215"/>
        <end position="224"/>
    </location>
</feature>
<protein>
    <submittedName>
        <fullName evidence="4">ArsR/SmtB family transcription factor</fullName>
    </submittedName>
</protein>
<feature type="region of interest" description="Disordered" evidence="1">
    <location>
        <begin position="149"/>
        <end position="295"/>
    </location>
</feature>
<dbReference type="Gene3D" id="1.10.10.10">
    <property type="entry name" value="Winged helix-like DNA-binding domain superfamily/Winged helix DNA-binding domain"/>
    <property type="match status" value="1"/>
</dbReference>
<dbReference type="Pfam" id="PF24267">
    <property type="entry name" value="HVO_1552_C"/>
    <property type="match status" value="1"/>
</dbReference>
<dbReference type="Pfam" id="PF12840">
    <property type="entry name" value="HTH_20"/>
    <property type="match status" value="1"/>
</dbReference>
<dbReference type="InterPro" id="IPR036390">
    <property type="entry name" value="WH_DNA-bd_sf"/>
</dbReference>
<gene>
    <name evidence="4" type="ORF">ACFQEV_17980</name>
</gene>
<feature type="domain" description="HVO-1552 C-terminal" evidence="3">
    <location>
        <begin position="109"/>
        <end position="197"/>
    </location>
</feature>